<sequence>MISRYLRVMHNRPSSCVRWRRVLVALLASLVATEAVNTYAGEDCGGGVLPWVGGDRHTPERSPYVIR</sequence>
<evidence type="ECO:0000313" key="2">
    <source>
        <dbReference type="EMBL" id="MBW48244.1"/>
    </source>
</evidence>
<dbReference type="EMBL" id="GGFK01014923">
    <property type="protein sequence ID" value="MBW48244.1"/>
    <property type="molecule type" value="Transcribed_RNA"/>
</dbReference>
<name>A0A2M4B5B9_9DIPT</name>
<organism evidence="2">
    <name type="scientific">Anopheles triannulatus</name>
    <dbReference type="NCBI Taxonomy" id="58253"/>
    <lineage>
        <taxon>Eukaryota</taxon>
        <taxon>Metazoa</taxon>
        <taxon>Ecdysozoa</taxon>
        <taxon>Arthropoda</taxon>
        <taxon>Hexapoda</taxon>
        <taxon>Insecta</taxon>
        <taxon>Pterygota</taxon>
        <taxon>Neoptera</taxon>
        <taxon>Endopterygota</taxon>
        <taxon>Diptera</taxon>
        <taxon>Nematocera</taxon>
        <taxon>Culicoidea</taxon>
        <taxon>Culicidae</taxon>
        <taxon>Anophelinae</taxon>
        <taxon>Anopheles</taxon>
    </lineage>
</organism>
<feature type="chain" id="PRO_5014663033" evidence="1">
    <location>
        <begin position="36"/>
        <end position="67"/>
    </location>
</feature>
<dbReference type="AlphaFoldDB" id="A0A2M4B5B9"/>
<accession>A0A2M4B5B9</accession>
<protein>
    <submittedName>
        <fullName evidence="2">Putative secreted protein</fullName>
    </submittedName>
</protein>
<feature type="signal peptide" evidence="1">
    <location>
        <begin position="1"/>
        <end position="35"/>
    </location>
</feature>
<proteinExistence type="predicted"/>
<keyword evidence="1" id="KW-0732">Signal</keyword>
<evidence type="ECO:0000256" key="1">
    <source>
        <dbReference type="SAM" id="SignalP"/>
    </source>
</evidence>
<reference evidence="2" key="1">
    <citation type="submission" date="2018-01" db="EMBL/GenBank/DDBJ databases">
        <title>An insight into the sialome of Amazonian anophelines.</title>
        <authorList>
            <person name="Ribeiro J.M."/>
            <person name="Scarpassa V."/>
            <person name="Calvo E."/>
        </authorList>
    </citation>
    <scope>NUCLEOTIDE SEQUENCE</scope>
    <source>
        <tissue evidence="2">Salivary glands</tissue>
    </source>
</reference>